<dbReference type="SUPFAM" id="SSF51905">
    <property type="entry name" value="FAD/NAD(P)-binding domain"/>
    <property type="match status" value="1"/>
</dbReference>
<evidence type="ECO:0000313" key="3">
    <source>
        <dbReference type="EMBL" id="SMC11298.1"/>
    </source>
</evidence>
<protein>
    <submittedName>
        <fullName evidence="3">Sarcosine oxidase subunit beta</fullName>
        <ecNumber evidence="3">1.5.3.1</ecNumber>
    </submittedName>
</protein>
<dbReference type="PANTHER" id="PTHR13847:SF287">
    <property type="entry name" value="FAD-DEPENDENT OXIDOREDUCTASE DOMAIN-CONTAINING PROTEIN 1"/>
    <property type="match status" value="1"/>
</dbReference>
<reference evidence="3 4" key="1">
    <citation type="submission" date="2017-03" db="EMBL/GenBank/DDBJ databases">
        <authorList>
            <person name="Afonso C.L."/>
            <person name="Miller P.J."/>
            <person name="Scott M.A."/>
            <person name="Spackman E."/>
            <person name="Goraichik I."/>
            <person name="Dimitrov K.M."/>
            <person name="Suarez D.L."/>
            <person name="Swayne D.E."/>
        </authorList>
    </citation>
    <scope>NUCLEOTIDE SEQUENCE [LARGE SCALE GENOMIC DNA]</scope>
    <source>
        <strain evidence="3 4">CECT 7745</strain>
    </source>
</reference>
<dbReference type="InterPro" id="IPR036188">
    <property type="entry name" value="FAD/NAD-bd_sf"/>
</dbReference>
<name>A0A1X7BNU2_9RHOB</name>
<dbReference type="GO" id="GO:0008115">
    <property type="term" value="F:sarcosine oxidase activity"/>
    <property type="evidence" value="ECO:0007669"/>
    <property type="project" value="UniProtKB-EC"/>
</dbReference>
<evidence type="ECO:0000313" key="4">
    <source>
        <dbReference type="Proteomes" id="UP000193224"/>
    </source>
</evidence>
<dbReference type="SUPFAM" id="SSF54373">
    <property type="entry name" value="FAD-linked reductases, C-terminal domain"/>
    <property type="match status" value="1"/>
</dbReference>
<dbReference type="EC" id="1.5.3.1" evidence="3"/>
<dbReference type="InterPro" id="IPR001763">
    <property type="entry name" value="Rhodanese-like_dom"/>
</dbReference>
<dbReference type="Proteomes" id="UP000193224">
    <property type="component" value="Unassembled WGS sequence"/>
</dbReference>
<dbReference type="PROSITE" id="PS50206">
    <property type="entry name" value="RHODANESE_3"/>
    <property type="match status" value="1"/>
</dbReference>
<evidence type="ECO:0000259" key="2">
    <source>
        <dbReference type="PROSITE" id="PS50206"/>
    </source>
</evidence>
<dbReference type="EMBL" id="FWXB01000003">
    <property type="protein sequence ID" value="SMC11298.1"/>
    <property type="molecule type" value="Genomic_DNA"/>
</dbReference>
<proteinExistence type="predicted"/>
<keyword evidence="1 3" id="KW-0560">Oxidoreductase</keyword>
<dbReference type="RefSeq" id="WP_085799270.1">
    <property type="nucleotide sequence ID" value="NZ_FWXB01000003.1"/>
</dbReference>
<accession>A0A1X7BNU2</accession>
<evidence type="ECO:0000256" key="1">
    <source>
        <dbReference type="ARBA" id="ARBA00023002"/>
    </source>
</evidence>
<dbReference type="InterPro" id="IPR006076">
    <property type="entry name" value="FAD-dep_OxRdtase"/>
</dbReference>
<organism evidence="3 4">
    <name type="scientific">Roseovarius aestuarii</name>
    <dbReference type="NCBI Taxonomy" id="475083"/>
    <lineage>
        <taxon>Bacteria</taxon>
        <taxon>Pseudomonadati</taxon>
        <taxon>Pseudomonadota</taxon>
        <taxon>Alphaproteobacteria</taxon>
        <taxon>Rhodobacterales</taxon>
        <taxon>Roseobacteraceae</taxon>
        <taxon>Roseovarius</taxon>
    </lineage>
</organism>
<sequence>MDPKLGYSGFSLLKHAVTGNRRWPDFLAEPEMRASYDIVIIGGGGHGLATAHYLAANHGVTNVAVVEGGWIGGGNTARNTTIVRSDYLLNASFQLKHFALKLWSDLTQDLNFNVMYEPRGYVDLAHSDGELEHFTLRANAMRMRGAEASILTGQEVQHRVPELDLSGRKRFPVAGALVQEAGGVVRHDAVAWGFARSAAASGIHVFQNCPATGIDVKSGRIVAVNTPKGRIACKQALISVAGSSSAVAQMAGIDLPLSTINVQALVTEPVKPALDAVVNYNAGLSYVSQTSKGEFVLGGATDGYASYARRGSFERIEDVLARAVQMFPFLSRLRLMRHWSGSADIPMDGNAMLGRTQVDGLMINAGWGYAGFKATPAVGWCMAELLATGKIPDLVAPFTLERFAQGAEHDDAGIGPYPWLQ</sequence>
<dbReference type="Gene3D" id="3.50.50.60">
    <property type="entry name" value="FAD/NAD(P)-binding domain"/>
    <property type="match status" value="1"/>
</dbReference>
<dbReference type="GO" id="GO:0005737">
    <property type="term" value="C:cytoplasm"/>
    <property type="evidence" value="ECO:0007669"/>
    <property type="project" value="TreeGrafter"/>
</dbReference>
<dbReference type="Gene3D" id="3.30.9.10">
    <property type="entry name" value="D-Amino Acid Oxidase, subunit A, domain 2"/>
    <property type="match status" value="1"/>
</dbReference>
<dbReference type="AlphaFoldDB" id="A0A1X7BNU2"/>
<gene>
    <name evidence="3" type="primary">soxB_3</name>
    <name evidence="3" type="ORF">ROA7745_01110</name>
</gene>
<keyword evidence="4" id="KW-1185">Reference proteome</keyword>
<dbReference type="PANTHER" id="PTHR13847">
    <property type="entry name" value="SARCOSINE DEHYDROGENASE-RELATED"/>
    <property type="match status" value="1"/>
</dbReference>
<dbReference type="Pfam" id="PF01266">
    <property type="entry name" value="DAO"/>
    <property type="match status" value="1"/>
</dbReference>
<dbReference type="OrthoDB" id="7792366at2"/>
<feature type="domain" description="Rhodanese" evidence="2">
    <location>
        <begin position="38"/>
        <end position="82"/>
    </location>
</feature>